<dbReference type="NCBIfam" id="TIGR01443">
    <property type="entry name" value="intein_Cterm"/>
    <property type="match status" value="1"/>
</dbReference>
<feature type="compositionally biased region" description="Basic and acidic residues" evidence="2">
    <location>
        <begin position="366"/>
        <end position="377"/>
    </location>
</feature>
<dbReference type="PANTHER" id="PTHR45766">
    <property type="entry name" value="DNA ANNEALING HELICASE AND ENDONUCLEASE ZRANB3 FAMILY MEMBER"/>
    <property type="match status" value="1"/>
</dbReference>
<keyword evidence="1" id="KW-0378">Hydrolase</keyword>
<dbReference type="Gene3D" id="3.40.50.10810">
    <property type="entry name" value="Tandem AAA-ATPase domain"/>
    <property type="match status" value="1"/>
</dbReference>
<organism evidence="4">
    <name type="scientific">marine sediment metagenome</name>
    <dbReference type="NCBI Taxonomy" id="412755"/>
    <lineage>
        <taxon>unclassified sequences</taxon>
        <taxon>metagenomes</taxon>
        <taxon>ecological metagenomes</taxon>
    </lineage>
</organism>
<evidence type="ECO:0000313" key="4">
    <source>
        <dbReference type="EMBL" id="KKN81415.1"/>
    </source>
</evidence>
<dbReference type="Gene3D" id="3.40.50.300">
    <property type="entry name" value="P-loop containing nucleotide triphosphate hydrolases"/>
    <property type="match status" value="1"/>
</dbReference>
<evidence type="ECO:0000256" key="1">
    <source>
        <dbReference type="ARBA" id="ARBA00022801"/>
    </source>
</evidence>
<dbReference type="CDD" id="cd00081">
    <property type="entry name" value="Hint"/>
    <property type="match status" value="1"/>
</dbReference>
<dbReference type="InterPro" id="IPR006141">
    <property type="entry name" value="Intein_N"/>
</dbReference>
<dbReference type="PROSITE" id="PS50817">
    <property type="entry name" value="INTEIN_N_TER"/>
    <property type="match status" value="1"/>
</dbReference>
<dbReference type="PANTHER" id="PTHR45766:SF6">
    <property type="entry name" value="SWI_SNF-RELATED MATRIX-ASSOCIATED ACTIN-DEPENDENT REGULATOR OF CHROMATIN SUBFAMILY A-LIKE PROTEIN 1"/>
    <property type="match status" value="1"/>
</dbReference>
<reference evidence="4" key="1">
    <citation type="journal article" date="2015" name="Nature">
        <title>Complex archaea that bridge the gap between prokaryotes and eukaryotes.</title>
        <authorList>
            <person name="Spang A."/>
            <person name="Saw J.H."/>
            <person name="Jorgensen S.L."/>
            <person name="Zaremba-Niedzwiedzka K."/>
            <person name="Martijn J."/>
            <person name="Lind A.E."/>
            <person name="van Eijk R."/>
            <person name="Schleper C."/>
            <person name="Guy L."/>
            <person name="Ettema T.J."/>
        </authorList>
    </citation>
    <scope>NUCLEOTIDE SEQUENCE</scope>
</reference>
<dbReference type="PROSITE" id="PS50818">
    <property type="entry name" value="INTEIN_C_TER"/>
    <property type="match status" value="1"/>
</dbReference>
<dbReference type="InterPro" id="IPR036844">
    <property type="entry name" value="Hint_dom_sf"/>
</dbReference>
<feature type="compositionally biased region" description="Basic and acidic residues" evidence="2">
    <location>
        <begin position="487"/>
        <end position="517"/>
    </location>
</feature>
<dbReference type="GO" id="GO:0006281">
    <property type="term" value="P:DNA repair"/>
    <property type="evidence" value="ECO:0007669"/>
    <property type="project" value="TreeGrafter"/>
</dbReference>
<dbReference type="Gene3D" id="2.170.16.10">
    <property type="entry name" value="Hedgehog/Intein (Hint) domain"/>
    <property type="match status" value="1"/>
</dbReference>
<dbReference type="InterPro" id="IPR003587">
    <property type="entry name" value="Hint_dom_N"/>
</dbReference>
<dbReference type="GO" id="GO:0016539">
    <property type="term" value="P:intein-mediated protein splicing"/>
    <property type="evidence" value="ECO:0007669"/>
    <property type="project" value="InterPro"/>
</dbReference>
<gene>
    <name evidence="4" type="ORF">LCGC14_0320280</name>
</gene>
<feature type="region of interest" description="Disordered" evidence="2">
    <location>
        <begin position="465"/>
        <end position="528"/>
    </location>
</feature>
<evidence type="ECO:0000256" key="2">
    <source>
        <dbReference type="SAM" id="MobiDB-lite"/>
    </source>
</evidence>
<dbReference type="SUPFAM" id="SSF51294">
    <property type="entry name" value="Hedgehog/intein (Hint) domain"/>
    <property type="match status" value="1"/>
</dbReference>
<dbReference type="InterPro" id="IPR030934">
    <property type="entry name" value="Intein_C"/>
</dbReference>
<dbReference type="InterPro" id="IPR001650">
    <property type="entry name" value="Helicase_C-like"/>
</dbReference>
<feature type="region of interest" description="Disordered" evidence="2">
    <location>
        <begin position="425"/>
        <end position="446"/>
    </location>
</feature>
<dbReference type="SMART" id="SM00306">
    <property type="entry name" value="HintN"/>
    <property type="match status" value="1"/>
</dbReference>
<protein>
    <recommendedName>
        <fullName evidence="3">Hint domain-containing protein</fullName>
    </recommendedName>
</protein>
<dbReference type="SUPFAM" id="SSF52540">
    <property type="entry name" value="P-loop containing nucleoside triphosphate hydrolases"/>
    <property type="match status" value="2"/>
</dbReference>
<comment type="caution">
    <text evidence="4">The sequence shown here is derived from an EMBL/GenBank/DDBJ whole genome shotgun (WGS) entry which is preliminary data.</text>
</comment>
<evidence type="ECO:0000259" key="3">
    <source>
        <dbReference type="SMART" id="SM00306"/>
    </source>
</evidence>
<name>A0A0F9TJN3_9ZZZZ</name>
<feature type="compositionally biased region" description="Polar residues" evidence="2">
    <location>
        <begin position="430"/>
        <end position="444"/>
    </location>
</feature>
<dbReference type="InterPro" id="IPR038718">
    <property type="entry name" value="SNF2-like_sf"/>
</dbReference>
<feature type="compositionally biased region" description="Basic and acidic residues" evidence="2">
    <location>
        <begin position="465"/>
        <end position="477"/>
    </location>
</feature>
<dbReference type="EMBL" id="LAZR01000215">
    <property type="protein sequence ID" value="KKN81415.1"/>
    <property type="molecule type" value="Genomic_DNA"/>
</dbReference>
<feature type="domain" description="Hint" evidence="3">
    <location>
        <begin position="222"/>
        <end position="311"/>
    </location>
</feature>
<dbReference type="GO" id="GO:0031297">
    <property type="term" value="P:replication fork processing"/>
    <property type="evidence" value="ECO:0007669"/>
    <property type="project" value="TreeGrafter"/>
</dbReference>
<sequence>MPTARIEAQDDHFFVHTPFDQTLNKDLKAIPTVRWNKAQRAWSYDRTPAVARALRACLTRHKFTIDGGDLLAYATMDVPLASTKLITKDPPPWKHQIEATNMIGQLGASCIDGGMGTGKTRSVIDAITNYDLRRTLVLCPASVISVWPLEVEKYAAVDIRVVALRDGTIQKRTDFADKIFAAANAAPSGGGNLMFVINYEGAWRDPFGDWARVMPWDLVVMDECVPGDTMIATPEGDRPISELAEGDLVYGMDNECQVTETPIRFTFRRETSNSLVRVNDTMLTPNHPVWTTHGYVPAGDVSNFDFVTHIELKRIFNGGSEVAMRMVRAEVQTESQEPSDTILRKELLSPMAHVSSGFCGNAGHGTETRAGTRENEKSTATTRVQKETRYLSSFKSQSLQESCNCEKDQSQRTSNVTRARISAVERWQRQGANNPTETLGSTSRLADRTHHLDKAATTRFPDTLQDRYCRTDSQNRDRGRRVVPYDVNRKSQGQEERSVSSAARMDRSEISKSDCDRQNGSCDGGSVKSRKVFNLETGTGNYFANGLLVHNCHRIKSPTGRASLFCSTLRHSTKHATGLSGTLMPHGPADVFAEFRALDPGIYGDSYTKFKLKYITPATFKVQKDPSQPDRLQVALTNDADFKAIFTGEKKFKNIFSRELSLVIRCIKFQMTDQEIVDTIELAGDRGDRANKDVGWKINVYANLISQAKKTMHYPETSQYQNLDDLKARMDTITLHVSRDVLDLPDVIDVTRDVPLGKAERKLHNELFRDLIAWVESGEQVTAANALVKVLKLQQATSGYAKDDDGKIHEVGDSRAKVLQEVMEEAGASAGEAMVVFCRFHHDLDNVHAAAEAVDTNCLELSGRRNQLAEWQEGGAPILAVQIQSGGLGVDLTRARYAVFYSIGYSLGELDQAKARVHRPGQTRKVTNVMMVASKTIDEGIYRSLHDKRSIVDFVMSLVSKVGE</sequence>
<feature type="region of interest" description="Disordered" evidence="2">
    <location>
        <begin position="356"/>
        <end position="389"/>
    </location>
</feature>
<dbReference type="AlphaFoldDB" id="A0A0F9TJN3"/>
<dbReference type="GO" id="GO:0016787">
    <property type="term" value="F:hydrolase activity"/>
    <property type="evidence" value="ECO:0007669"/>
    <property type="project" value="UniProtKB-KW"/>
</dbReference>
<dbReference type="Pfam" id="PF00271">
    <property type="entry name" value="Helicase_C"/>
    <property type="match status" value="1"/>
</dbReference>
<dbReference type="InterPro" id="IPR027417">
    <property type="entry name" value="P-loop_NTPase"/>
</dbReference>
<accession>A0A0F9TJN3</accession>
<proteinExistence type="predicted"/>